<name>A0ABP0A7M6_PIPNA</name>
<feature type="region of interest" description="Disordered" evidence="1">
    <location>
        <begin position="21"/>
        <end position="152"/>
    </location>
</feature>
<gene>
    <name evidence="2" type="ORF">MPIPNATIZW_LOCUS14239</name>
</gene>
<evidence type="ECO:0000313" key="3">
    <source>
        <dbReference type="Proteomes" id="UP001314169"/>
    </source>
</evidence>
<proteinExistence type="predicted"/>
<evidence type="ECO:0000313" key="2">
    <source>
        <dbReference type="EMBL" id="CAK6445933.1"/>
    </source>
</evidence>
<evidence type="ECO:0000256" key="1">
    <source>
        <dbReference type="SAM" id="MobiDB-lite"/>
    </source>
</evidence>
<reference evidence="2" key="1">
    <citation type="submission" date="2023-12" db="EMBL/GenBank/DDBJ databases">
        <authorList>
            <person name="Brown T."/>
        </authorList>
    </citation>
    <scope>NUCLEOTIDE SEQUENCE</scope>
</reference>
<feature type="compositionally biased region" description="Basic and acidic residues" evidence="1">
    <location>
        <begin position="81"/>
        <end position="94"/>
    </location>
</feature>
<organism evidence="2 3">
    <name type="scientific">Pipistrellus nathusii</name>
    <name type="common">Nathusius' pipistrelle</name>
    <dbReference type="NCBI Taxonomy" id="59473"/>
    <lineage>
        <taxon>Eukaryota</taxon>
        <taxon>Metazoa</taxon>
        <taxon>Chordata</taxon>
        <taxon>Craniata</taxon>
        <taxon>Vertebrata</taxon>
        <taxon>Euteleostomi</taxon>
        <taxon>Mammalia</taxon>
        <taxon>Eutheria</taxon>
        <taxon>Laurasiatheria</taxon>
        <taxon>Chiroptera</taxon>
        <taxon>Yangochiroptera</taxon>
        <taxon>Vespertilionidae</taxon>
        <taxon>Pipistrellus</taxon>
    </lineage>
</organism>
<keyword evidence="3" id="KW-1185">Reference proteome</keyword>
<dbReference type="Proteomes" id="UP001314169">
    <property type="component" value="Chromosome 5"/>
</dbReference>
<protein>
    <submittedName>
        <fullName evidence="2">Uncharacterized protein</fullName>
    </submittedName>
</protein>
<feature type="compositionally biased region" description="Basic residues" evidence="1">
    <location>
        <begin position="95"/>
        <end position="104"/>
    </location>
</feature>
<accession>A0ABP0A7M6</accession>
<dbReference type="EMBL" id="OY882862">
    <property type="protein sequence ID" value="CAK6445933.1"/>
    <property type="molecule type" value="Genomic_DNA"/>
</dbReference>
<sequence length="152" mass="16240">MRRRRRSTCAPARAALARLRVANGVKRGRGREEVEAPERRKRCRSVPRSLQSVGGGGCRRQAQRGELPRVPAQLEVAGAEPGRERPLDAQDPRTARRARSARSRGHADGPGGRPAGARRARGPGAPSALRSLTPGKGQGAVNQRGRERPGAG</sequence>